<proteinExistence type="predicted"/>
<dbReference type="AlphaFoldDB" id="A6I5G4"/>
<name>A6I5G4_RAT</name>
<dbReference type="Proteomes" id="UP000234681">
    <property type="component" value="Chromosome 2"/>
</dbReference>
<gene>
    <name evidence="1" type="primary">RGD1305356</name>
    <name evidence="1" type="ORF">rCG_44676</name>
</gene>
<evidence type="ECO:0000313" key="2">
    <source>
        <dbReference type="Proteomes" id="UP000234681"/>
    </source>
</evidence>
<dbReference type="EMBL" id="CH473955">
    <property type="protein sequence ID" value="EDM10272.1"/>
    <property type="molecule type" value="Genomic_DNA"/>
</dbReference>
<accession>A6I5G4</accession>
<sequence>MKCLFLALASHDFTTIKTALFLKQSSSLLESLAGRFCAGPDY</sequence>
<evidence type="ECO:0000313" key="1">
    <source>
        <dbReference type="EMBL" id="EDM10272.1"/>
    </source>
</evidence>
<protein>
    <submittedName>
        <fullName evidence="1">Similar to RIKEN cDNA 3110031B13, isoform CRA_b</fullName>
    </submittedName>
</protein>
<organism evidence="1 2">
    <name type="scientific">Rattus norvegicus</name>
    <name type="common">Rat</name>
    <dbReference type="NCBI Taxonomy" id="10116"/>
    <lineage>
        <taxon>Eukaryota</taxon>
        <taxon>Metazoa</taxon>
        <taxon>Chordata</taxon>
        <taxon>Craniata</taxon>
        <taxon>Vertebrata</taxon>
        <taxon>Euteleostomi</taxon>
        <taxon>Mammalia</taxon>
        <taxon>Eutheria</taxon>
        <taxon>Euarchontoglires</taxon>
        <taxon>Glires</taxon>
        <taxon>Rodentia</taxon>
        <taxon>Myomorpha</taxon>
        <taxon>Muroidea</taxon>
        <taxon>Muridae</taxon>
        <taxon>Murinae</taxon>
        <taxon>Rattus</taxon>
    </lineage>
</organism>
<reference evidence="2" key="1">
    <citation type="submission" date="2005-09" db="EMBL/GenBank/DDBJ databases">
        <authorList>
            <person name="Mural R.J."/>
            <person name="Li P.W."/>
            <person name="Adams M.D."/>
            <person name="Amanatides P.G."/>
            <person name="Baden-Tillson H."/>
            <person name="Barnstead M."/>
            <person name="Chin S.H."/>
            <person name="Dew I."/>
            <person name="Evans C.A."/>
            <person name="Ferriera S."/>
            <person name="Flanigan M."/>
            <person name="Fosler C."/>
            <person name="Glodek A."/>
            <person name="Gu Z."/>
            <person name="Holt R.A."/>
            <person name="Jennings D."/>
            <person name="Kraft C.L."/>
            <person name="Lu F."/>
            <person name="Nguyen T."/>
            <person name="Nusskern D.R."/>
            <person name="Pfannkoch C.M."/>
            <person name="Sitter C."/>
            <person name="Sutton G.G."/>
            <person name="Venter J.C."/>
            <person name="Wang Z."/>
            <person name="Woodage T."/>
            <person name="Zheng X.H."/>
            <person name="Zhong F."/>
        </authorList>
    </citation>
    <scope>NUCLEOTIDE SEQUENCE [LARGE SCALE GENOMIC DNA]</scope>
    <source>
        <strain>BN</strain>
        <strain evidence="2">Sprague-Dawley</strain>
    </source>
</reference>